<dbReference type="InterPro" id="IPR000751">
    <property type="entry name" value="MPI_Phosphatase"/>
</dbReference>
<reference evidence="2" key="1">
    <citation type="submission" date="2022-11" db="EMBL/GenBank/DDBJ databases">
        <title>Centuries of genome instability and evolution in soft-shell clam transmissible cancer (bioRxiv).</title>
        <authorList>
            <person name="Hart S.F.M."/>
            <person name="Yonemitsu M.A."/>
            <person name="Giersch R.M."/>
            <person name="Beal B.F."/>
            <person name="Arriagada G."/>
            <person name="Davis B.W."/>
            <person name="Ostrander E.A."/>
            <person name="Goff S.P."/>
            <person name="Metzger M.J."/>
        </authorList>
    </citation>
    <scope>NUCLEOTIDE SEQUENCE</scope>
    <source>
        <strain evidence="2">MELC-2E11</strain>
        <tissue evidence="2">Siphon/mantle</tissue>
    </source>
</reference>
<dbReference type="PRINTS" id="PR00716">
    <property type="entry name" value="MPIPHPHTASE"/>
</dbReference>
<name>A0ABY7FGS6_MYAAR</name>
<dbReference type="EMBL" id="CP111023">
    <property type="protein sequence ID" value="WAR21370.1"/>
    <property type="molecule type" value="Genomic_DNA"/>
</dbReference>
<feature type="compositionally biased region" description="Low complexity" evidence="1">
    <location>
        <begin position="41"/>
        <end position="68"/>
    </location>
</feature>
<gene>
    <name evidence="2" type="ORF">MAR_015344</name>
</gene>
<dbReference type="InterPro" id="IPR036873">
    <property type="entry name" value="Rhodanese-like_dom_sf"/>
</dbReference>
<proteinExistence type="predicted"/>
<feature type="region of interest" description="Disordered" evidence="1">
    <location>
        <begin position="371"/>
        <end position="393"/>
    </location>
</feature>
<evidence type="ECO:0000313" key="3">
    <source>
        <dbReference type="Proteomes" id="UP001164746"/>
    </source>
</evidence>
<feature type="region of interest" description="Disordered" evidence="1">
    <location>
        <begin position="1"/>
        <end position="72"/>
    </location>
</feature>
<organism evidence="2 3">
    <name type="scientific">Mya arenaria</name>
    <name type="common">Soft-shell clam</name>
    <dbReference type="NCBI Taxonomy" id="6604"/>
    <lineage>
        <taxon>Eukaryota</taxon>
        <taxon>Metazoa</taxon>
        <taxon>Spiralia</taxon>
        <taxon>Lophotrochozoa</taxon>
        <taxon>Mollusca</taxon>
        <taxon>Bivalvia</taxon>
        <taxon>Autobranchia</taxon>
        <taxon>Heteroconchia</taxon>
        <taxon>Euheterodonta</taxon>
        <taxon>Imparidentia</taxon>
        <taxon>Neoheterodontei</taxon>
        <taxon>Myida</taxon>
        <taxon>Myoidea</taxon>
        <taxon>Myidae</taxon>
        <taxon>Mya</taxon>
    </lineage>
</organism>
<accession>A0ABY7FGS6</accession>
<feature type="region of interest" description="Disordered" evidence="1">
    <location>
        <begin position="261"/>
        <end position="309"/>
    </location>
</feature>
<dbReference type="Pfam" id="PF06617">
    <property type="entry name" value="M-inducer_phosp"/>
    <property type="match status" value="1"/>
</dbReference>
<dbReference type="Proteomes" id="UP001164746">
    <property type="component" value="Chromosome 12"/>
</dbReference>
<evidence type="ECO:0000313" key="2">
    <source>
        <dbReference type="EMBL" id="WAR21370.1"/>
    </source>
</evidence>
<protein>
    <submittedName>
        <fullName evidence="2">MPIP2-like protein</fullName>
    </submittedName>
</protein>
<keyword evidence="3" id="KW-1185">Reference proteome</keyword>
<sequence>MPVPRMMLSPDDVMTGNHSTPHGNDMIESATLNMSIDTIDGSESGTSETSSTSDFHTSGSSDGSSGKSAQEKRATFFIEESCSQDSGLGFERADSTDSCKDSNDGFTFAAPMGLPLRLQAKMISEDTCSPFKYSPVKLSPAHRRNSCPVSSLDFSGEFTKSSSSEGGEDSPLKICRLTSVDEGHGGDDGFLDVMDAEVAALTNGSGLSSAMSSLFNAPVLNKRSVTTTQEDDDTPVTRRSMCRRNIARSMSMDVRPQRISFKRENPDCGDSPMQISFKRPQDESTPIQQQKRHRPASVIESPMQARVRPSLHRCHSETEAMIKSALARQADEPDLVGDCSRSYALPTHHCEPQTYKPMLHKDHAEDLRKFRSKSKSWAGEQRASRSGFRPLKF</sequence>
<evidence type="ECO:0000256" key="1">
    <source>
        <dbReference type="SAM" id="MobiDB-lite"/>
    </source>
</evidence>
<dbReference type="Gene3D" id="3.40.250.10">
    <property type="entry name" value="Rhodanese-like domain"/>
    <property type="match status" value="1"/>
</dbReference>